<sequence length="146" mass="16536">MAPLLCSLQGPWRRVIFVATYESIAIAVSALGFMWATGQGAVHSGVISVVCSVIAIVWNLFFNTLFERWERRQRVRGRSLARRVAHAIGFEAGLSLVLVPLLAWWFDVRLWQALVMDFGLLLFFLAYTFVFTWAFDHLFGLPAAAR</sequence>
<dbReference type="EMBL" id="QPJU01000015">
    <property type="protein sequence ID" value="RCX07339.1"/>
    <property type="molecule type" value="Genomic_DNA"/>
</dbReference>
<gene>
    <name evidence="3" type="ORF">DFR45_11533</name>
</gene>
<dbReference type="OrthoDB" id="1631120at2"/>
<name>A0A369ADC4_9BURK</name>
<dbReference type="Proteomes" id="UP000252174">
    <property type="component" value="Unassembled WGS sequence"/>
</dbReference>
<protein>
    <submittedName>
        <fullName evidence="3">Putative membrane protein</fullName>
    </submittedName>
</protein>
<evidence type="ECO:0000259" key="2">
    <source>
        <dbReference type="Pfam" id="PF05232"/>
    </source>
</evidence>
<dbReference type="AlphaFoldDB" id="A0A369ADC4"/>
<keyword evidence="1" id="KW-1133">Transmembrane helix</keyword>
<dbReference type="NCBIfam" id="NF033664">
    <property type="entry name" value="PACE_transport"/>
    <property type="match status" value="1"/>
</dbReference>
<dbReference type="InterPro" id="IPR058208">
    <property type="entry name" value="PACE"/>
</dbReference>
<comment type="caution">
    <text evidence="3">The sequence shown here is derived from an EMBL/GenBank/DDBJ whole genome shotgun (WGS) entry which is preliminary data.</text>
</comment>
<feature type="transmembrane region" description="Helical" evidence="1">
    <location>
        <begin position="87"/>
        <end position="106"/>
    </location>
</feature>
<organism evidence="3 4">
    <name type="scientific">Extensimonas vulgaris</name>
    <dbReference type="NCBI Taxonomy" id="1031594"/>
    <lineage>
        <taxon>Bacteria</taxon>
        <taxon>Pseudomonadati</taxon>
        <taxon>Pseudomonadota</taxon>
        <taxon>Betaproteobacteria</taxon>
        <taxon>Burkholderiales</taxon>
        <taxon>Comamonadaceae</taxon>
        <taxon>Extensimonas</taxon>
    </lineage>
</organism>
<evidence type="ECO:0000256" key="1">
    <source>
        <dbReference type="SAM" id="Phobius"/>
    </source>
</evidence>
<feature type="domain" description="Chlorhexidine efflux transporter" evidence="2">
    <location>
        <begin position="78"/>
        <end position="140"/>
    </location>
</feature>
<feature type="domain" description="Chlorhexidine efflux transporter" evidence="2">
    <location>
        <begin position="10"/>
        <end position="72"/>
    </location>
</feature>
<feature type="transmembrane region" description="Helical" evidence="1">
    <location>
        <begin position="15"/>
        <end position="36"/>
    </location>
</feature>
<evidence type="ECO:0000313" key="4">
    <source>
        <dbReference type="Proteomes" id="UP000252174"/>
    </source>
</evidence>
<proteinExistence type="predicted"/>
<feature type="transmembrane region" description="Helical" evidence="1">
    <location>
        <begin position="118"/>
        <end position="139"/>
    </location>
</feature>
<evidence type="ECO:0000313" key="3">
    <source>
        <dbReference type="EMBL" id="RCX07339.1"/>
    </source>
</evidence>
<keyword evidence="1" id="KW-0812">Transmembrane</keyword>
<dbReference type="Pfam" id="PF05232">
    <property type="entry name" value="BTP"/>
    <property type="match status" value="2"/>
</dbReference>
<dbReference type="InterPro" id="IPR007896">
    <property type="entry name" value="BTP_bacteria"/>
</dbReference>
<accession>A0A369ADC4</accession>
<keyword evidence="1" id="KW-0472">Membrane</keyword>
<feature type="transmembrane region" description="Helical" evidence="1">
    <location>
        <begin position="42"/>
        <end position="66"/>
    </location>
</feature>
<reference evidence="3 4" key="1">
    <citation type="submission" date="2018-07" db="EMBL/GenBank/DDBJ databases">
        <title>Genomic Encyclopedia of Type Strains, Phase IV (KMG-IV): sequencing the most valuable type-strain genomes for metagenomic binning, comparative biology and taxonomic classification.</title>
        <authorList>
            <person name="Goeker M."/>
        </authorList>
    </citation>
    <scope>NUCLEOTIDE SEQUENCE [LARGE SCALE GENOMIC DNA]</scope>
    <source>
        <strain evidence="3 4">DSM 100911</strain>
    </source>
</reference>
<keyword evidence="4" id="KW-1185">Reference proteome</keyword>